<reference evidence="3 5" key="1">
    <citation type="journal article" date="2012" name="BMC Genomics">
        <title>Genome of Epinotia aporema granulovirus (EpapGV), a polyorganotropic fast killing betabaculovirus with a novel thymidylate kinase gene.</title>
        <authorList>
            <person name="Ferrelli M.L."/>
            <person name="Salvador R."/>
            <person name="Biedma M.E."/>
            <person name="Berretta M.F."/>
            <person name="Haase S."/>
            <person name="Sciocco-Cap A."/>
            <person name="Ghiringhelli P.D."/>
            <person name="Romanowski V."/>
        </authorList>
    </citation>
    <scope>NUCLEOTIDE SEQUENCE [LARGE SCALE GENOMIC DNA]</scope>
</reference>
<dbReference type="RefSeq" id="YP_006908538.1">
    <property type="nucleotide sequence ID" value="NC_018875.1"/>
</dbReference>
<gene>
    <name evidence="3" type="primary">gp37</name>
</gene>
<sequence>MIVLIILLSIVSVHGHGYMVQPLARQRYCYQHQDYYWPINGDGIKDEACRAAFTHVALRSNEVSAQYMFNQYTEYAANHLIQHTLCGAGANDSNAPFGDKSGVDLPLQSWHTTLLTHGPNELIFCPTAVHEPSYFEVYITQPKYNYSEPITWNNLMLIYKQGSVLTKKKVDNCHSDLVYTMVVDIPYRDNKFVLFTRWQREDIMGEGFYNCADVQLTQNDEF</sequence>
<evidence type="ECO:0000313" key="3">
    <source>
        <dbReference type="EMBL" id="AER41456.1"/>
    </source>
</evidence>
<reference evidence="4" key="2">
    <citation type="journal article" date="2012" name="Virus Genes">
        <title>Analysis of EpapGV gp37 gene reveals a close relationship between granulovirus and entomopoxvirus.</title>
        <authorList>
            <person name="Salvador R."/>
            <person name="Ferrelli M.L."/>
            <person name="Berretta M.F."/>
            <person name="Mitsuhashi W."/>
            <person name="Biedma M.E."/>
            <person name="Romanowski V."/>
            <person name="Sciocco-Cap A."/>
        </authorList>
    </citation>
    <scope>NUCLEOTIDE SEQUENCE</scope>
    <source>
        <strain evidence="4">Oliveros. Santa Fe</strain>
    </source>
</reference>
<dbReference type="Pfam" id="PF03067">
    <property type="entry name" value="LPMO_10"/>
    <property type="match status" value="1"/>
</dbReference>
<dbReference type="PANTHER" id="PTHR34823">
    <property type="entry name" value="GLCNAC-BINDING PROTEIN A"/>
    <property type="match status" value="1"/>
</dbReference>
<evidence type="ECO:0000259" key="2">
    <source>
        <dbReference type="Pfam" id="PF03067"/>
    </source>
</evidence>
<proteinExistence type="predicted"/>
<dbReference type="PANTHER" id="PTHR34823:SF1">
    <property type="entry name" value="CHITIN-BINDING TYPE-4 DOMAIN-CONTAINING PROTEIN"/>
    <property type="match status" value="1"/>
</dbReference>
<keyword evidence="5" id="KW-1185">Reference proteome</keyword>
<dbReference type="Gene3D" id="2.70.50.50">
    <property type="entry name" value="chitin-binding protein cbp21"/>
    <property type="match status" value="1"/>
</dbReference>
<dbReference type="EMBL" id="JN408834">
    <property type="protein sequence ID" value="AER41456.1"/>
    <property type="molecule type" value="Genomic_DNA"/>
</dbReference>
<feature type="domain" description="Chitin-binding type-4" evidence="2">
    <location>
        <begin position="16"/>
        <end position="214"/>
    </location>
</feature>
<accession>K4EQS7</accession>
<keyword evidence="1" id="KW-0732">Signal</keyword>
<dbReference type="Proteomes" id="UP000201571">
    <property type="component" value="Segment"/>
</dbReference>
<dbReference type="SUPFAM" id="SSF81296">
    <property type="entry name" value="E set domains"/>
    <property type="match status" value="1"/>
</dbReference>
<protein>
    <submittedName>
        <fullName evidence="3 4">Gp37</fullName>
    </submittedName>
</protein>
<dbReference type="InterPro" id="IPR004302">
    <property type="entry name" value="Cellulose/chitin-bd_N"/>
</dbReference>
<dbReference type="KEGG" id="vg:13842658"/>
<dbReference type="GeneID" id="13842658"/>
<organism evidence="3 5">
    <name type="scientific">Epinotia aporema granulovirus</name>
    <dbReference type="NCBI Taxonomy" id="166056"/>
    <lineage>
        <taxon>Viruses</taxon>
        <taxon>Viruses incertae sedis</taxon>
        <taxon>Naldaviricetes</taxon>
        <taxon>Lefavirales</taxon>
        <taxon>Baculoviridae</taxon>
        <taxon>Betabaculovirus</taxon>
        <taxon>Betabaculovirus epaporemae</taxon>
    </lineage>
</organism>
<dbReference type="InterPro" id="IPR051024">
    <property type="entry name" value="GlcNAc_Chitin_IntDeg"/>
</dbReference>
<evidence type="ECO:0000256" key="1">
    <source>
        <dbReference type="ARBA" id="ARBA00022729"/>
    </source>
</evidence>
<dbReference type="OrthoDB" id="8547at10239"/>
<evidence type="ECO:0000313" key="4">
    <source>
        <dbReference type="EMBL" id="AGE84009.1"/>
    </source>
</evidence>
<name>K4EQS7_9BBAC</name>
<dbReference type="InterPro" id="IPR014756">
    <property type="entry name" value="Ig_E-set"/>
</dbReference>
<evidence type="ECO:0000313" key="5">
    <source>
        <dbReference type="Proteomes" id="UP000201571"/>
    </source>
</evidence>
<dbReference type="EMBL" id="JX073280">
    <property type="protein sequence ID" value="AGE84009.1"/>
    <property type="molecule type" value="Genomic_DNA"/>
</dbReference>